<dbReference type="EMBL" id="LCDF01000023">
    <property type="protein sequence ID" value="KKS46828.1"/>
    <property type="molecule type" value="Genomic_DNA"/>
</dbReference>
<dbReference type="STRING" id="1618659.UV11_C0023G0004"/>
<gene>
    <name evidence="1" type="ORF">UV11_C0023G0004</name>
</gene>
<evidence type="ECO:0000313" key="1">
    <source>
        <dbReference type="EMBL" id="KKS46828.1"/>
    </source>
</evidence>
<accession>A0A0G1CB09</accession>
<organism evidence="1 2">
    <name type="scientific">Candidatus Giovannonibacteria bacterium GW2011_GWF2_42_19</name>
    <dbReference type="NCBI Taxonomy" id="1618659"/>
    <lineage>
        <taxon>Bacteria</taxon>
        <taxon>Candidatus Giovannoniibacteriota</taxon>
    </lineage>
</organism>
<reference evidence="1 2" key="1">
    <citation type="journal article" date="2015" name="Nature">
        <title>rRNA introns, odd ribosomes, and small enigmatic genomes across a large radiation of phyla.</title>
        <authorList>
            <person name="Brown C.T."/>
            <person name="Hug L.A."/>
            <person name="Thomas B.C."/>
            <person name="Sharon I."/>
            <person name="Castelle C.J."/>
            <person name="Singh A."/>
            <person name="Wilkins M.J."/>
            <person name="Williams K.H."/>
            <person name="Banfield J.F."/>
        </authorList>
    </citation>
    <scope>NUCLEOTIDE SEQUENCE [LARGE SCALE GENOMIC DNA]</scope>
</reference>
<name>A0A0G1CB09_9BACT</name>
<proteinExistence type="predicted"/>
<dbReference type="AlphaFoldDB" id="A0A0G1CB09"/>
<dbReference type="Proteomes" id="UP000034036">
    <property type="component" value="Unassembled WGS sequence"/>
</dbReference>
<protein>
    <submittedName>
        <fullName evidence="1">Uncharacterized protein</fullName>
    </submittedName>
</protein>
<evidence type="ECO:0000313" key="2">
    <source>
        <dbReference type="Proteomes" id="UP000034036"/>
    </source>
</evidence>
<sequence>MEKDAVFKLLREARTITPKDRNRMFFVAQKNHLHGMKPGYNYENYKKYIRSLYINIENEEEVFTLTNQLLVSYSKQKLTTHEDINSIEDLASYLEICASLPVDRFIQATLFNRRLILMGILPIVFYAFSDWHIPSCLDFGQMYKLAEFSVMSLYRVIPHSNLIHDSNLILYEDSGGLFDIFIKKGFPISVYKVPKNAAAYNFMANIEYKTALAISKTPFGIYIARNYQIIKSSSIIKHDFVEGETGERILARQHKLDREQLASLEDCYTRYMAYIVKKYKLDMHPGNFIWDESERKWYLIDTGTIPHLGAEYYEHSSFEKYYNYVWIDRERQKVKVPIRSLDFGLALS</sequence>
<comment type="caution">
    <text evidence="1">The sequence shown here is derived from an EMBL/GenBank/DDBJ whole genome shotgun (WGS) entry which is preliminary data.</text>
</comment>